<protein>
    <submittedName>
        <fullName evidence="1">Uncharacterized protein</fullName>
    </submittedName>
</protein>
<evidence type="ECO:0000313" key="1">
    <source>
        <dbReference type="EMBL" id="KAI8016900.1"/>
    </source>
</evidence>
<sequence length="98" mass="10751">MLYSALPLPISLPLSCVDFNLAHSIIFFPFPFQALTPRRSTKYLSAFHFGSVHAPPVKLKEAILNLEVINPEASPTSASGVFLVDLSCQASKNEPFVF</sequence>
<reference evidence="1 2" key="1">
    <citation type="journal article" date="2022" name="Plant J.">
        <title>Chromosome-level genome of Camellia lanceoleosa provides a valuable resource for understanding genome evolution and self-incompatibility.</title>
        <authorList>
            <person name="Gong W."/>
            <person name="Xiao S."/>
            <person name="Wang L."/>
            <person name="Liao Z."/>
            <person name="Chang Y."/>
            <person name="Mo W."/>
            <person name="Hu G."/>
            <person name="Li W."/>
            <person name="Zhao G."/>
            <person name="Zhu H."/>
            <person name="Hu X."/>
            <person name="Ji K."/>
            <person name="Xiang X."/>
            <person name="Song Q."/>
            <person name="Yuan D."/>
            <person name="Jin S."/>
            <person name="Zhang L."/>
        </authorList>
    </citation>
    <scope>NUCLEOTIDE SEQUENCE [LARGE SCALE GENOMIC DNA]</scope>
    <source>
        <strain evidence="1">SQ_2022a</strain>
    </source>
</reference>
<comment type="caution">
    <text evidence="1">The sequence shown here is derived from an EMBL/GenBank/DDBJ whole genome shotgun (WGS) entry which is preliminary data.</text>
</comment>
<accession>A0ACC0HU85</accession>
<name>A0ACC0HU85_9ERIC</name>
<keyword evidence="2" id="KW-1185">Reference proteome</keyword>
<dbReference type="Proteomes" id="UP001060215">
    <property type="component" value="Chromosome 2"/>
</dbReference>
<evidence type="ECO:0000313" key="2">
    <source>
        <dbReference type="Proteomes" id="UP001060215"/>
    </source>
</evidence>
<organism evidence="1 2">
    <name type="scientific">Camellia lanceoleosa</name>
    <dbReference type="NCBI Taxonomy" id="1840588"/>
    <lineage>
        <taxon>Eukaryota</taxon>
        <taxon>Viridiplantae</taxon>
        <taxon>Streptophyta</taxon>
        <taxon>Embryophyta</taxon>
        <taxon>Tracheophyta</taxon>
        <taxon>Spermatophyta</taxon>
        <taxon>Magnoliopsida</taxon>
        <taxon>eudicotyledons</taxon>
        <taxon>Gunneridae</taxon>
        <taxon>Pentapetalae</taxon>
        <taxon>asterids</taxon>
        <taxon>Ericales</taxon>
        <taxon>Theaceae</taxon>
        <taxon>Camellia</taxon>
    </lineage>
</organism>
<gene>
    <name evidence="1" type="ORF">LOK49_LG04G02877</name>
</gene>
<dbReference type="EMBL" id="CM045759">
    <property type="protein sequence ID" value="KAI8016900.1"/>
    <property type="molecule type" value="Genomic_DNA"/>
</dbReference>
<proteinExistence type="predicted"/>